<evidence type="ECO:0000313" key="3">
    <source>
        <dbReference type="Proteomes" id="UP001155057"/>
    </source>
</evidence>
<protein>
    <submittedName>
        <fullName evidence="2">Uncharacterized protein</fullName>
    </submittedName>
</protein>
<name>A0A9X2Q3G2_9BACT</name>
<keyword evidence="1" id="KW-0472">Membrane</keyword>
<dbReference type="EMBL" id="JANUAE010000003">
    <property type="protein sequence ID" value="MCS3709365.1"/>
    <property type="molecule type" value="Genomic_DNA"/>
</dbReference>
<feature type="transmembrane region" description="Helical" evidence="1">
    <location>
        <begin position="9"/>
        <end position="27"/>
    </location>
</feature>
<keyword evidence="1" id="KW-0812">Transmembrane</keyword>
<dbReference type="RefSeq" id="WP_259047700.1">
    <property type="nucleotide sequence ID" value="NZ_JANTZG010000001.1"/>
</dbReference>
<dbReference type="Proteomes" id="UP001155057">
    <property type="component" value="Unassembled WGS sequence"/>
</dbReference>
<gene>
    <name evidence="2" type="ORF">GGP61_000968</name>
</gene>
<keyword evidence="1" id="KW-1133">Transmembrane helix</keyword>
<proteinExistence type="predicted"/>
<accession>A0A9X2Q3G2</accession>
<sequence length="92" mass="10165">MIVYLAQKYLANTLVFAAAFGLLPVLFGGSLTATLVPALFWGSAAAAGYTYWRFRKKQVWPLYDNLRRPPVILLGALFLAVQPLTLTLAFCL</sequence>
<dbReference type="AlphaFoldDB" id="A0A9X2Q3G2"/>
<feature type="transmembrane region" description="Helical" evidence="1">
    <location>
        <begin position="71"/>
        <end position="90"/>
    </location>
</feature>
<evidence type="ECO:0000313" key="2">
    <source>
        <dbReference type="EMBL" id="MCS3709365.1"/>
    </source>
</evidence>
<comment type="caution">
    <text evidence="2">The sequence shown here is derived from an EMBL/GenBank/DDBJ whole genome shotgun (WGS) entry which is preliminary data.</text>
</comment>
<evidence type="ECO:0000256" key="1">
    <source>
        <dbReference type="SAM" id="Phobius"/>
    </source>
</evidence>
<reference evidence="2" key="1">
    <citation type="submission" date="2022-08" db="EMBL/GenBank/DDBJ databases">
        <title>Genomic Encyclopedia of Type Strains, Phase V (KMG-V): Genome sequencing to study the core and pangenomes of soil and plant-associated prokaryotes.</title>
        <authorList>
            <person name="Whitman W."/>
        </authorList>
    </citation>
    <scope>NUCLEOTIDE SEQUENCE</scope>
    <source>
        <strain evidence="2">SP3049</strain>
    </source>
</reference>
<organism evidence="2 3">
    <name type="scientific">Salinibacter ruber</name>
    <dbReference type="NCBI Taxonomy" id="146919"/>
    <lineage>
        <taxon>Bacteria</taxon>
        <taxon>Pseudomonadati</taxon>
        <taxon>Rhodothermota</taxon>
        <taxon>Rhodothermia</taxon>
        <taxon>Rhodothermales</taxon>
        <taxon>Salinibacteraceae</taxon>
        <taxon>Salinibacter</taxon>
    </lineage>
</organism>